<evidence type="ECO:0000256" key="2">
    <source>
        <dbReference type="ARBA" id="ARBA00023125"/>
    </source>
</evidence>
<keyword evidence="3" id="KW-0804">Transcription</keyword>
<keyword evidence="1" id="KW-0805">Transcription regulation</keyword>
<evidence type="ECO:0000259" key="4">
    <source>
        <dbReference type="PROSITE" id="PS01124"/>
    </source>
</evidence>
<dbReference type="Pfam" id="PF12833">
    <property type="entry name" value="HTH_18"/>
    <property type="match status" value="1"/>
</dbReference>
<sequence>MSSHFRVRRIDIVVYPGFKSLEAIGPLCVFDYANVHLRKRDLPPAYQVEIAAPQPGAVQSDTLMSLHAGKGLDSRDLPDTAILVGARNIQEAMRHSSAIVDWAAAVAPRIARLAALCSGSFFLAEAGLLDGRRATTHWSVSRLLQQRYPRIDVQADAIYIRQGNIWTSAGVTAGIDLALALVEEDCGRDLALEVARDMVVYLKRPGGQSQFSMHLDSQTTSHPGIRKTQDWILSNLHQPLAVPELAAHAAMSVRNFTRVFVRETGTTPQAFVETARVDLVRRLLEDAALPLKTVAARAGFGSDAQLRKVFQRHLGVTPRAYRERFASAGGSRGD</sequence>
<dbReference type="InterPro" id="IPR018062">
    <property type="entry name" value="HTH_AraC-typ_CS"/>
</dbReference>
<dbReference type="InterPro" id="IPR018060">
    <property type="entry name" value="HTH_AraC"/>
</dbReference>
<protein>
    <submittedName>
        <fullName evidence="5">Helix-turn-helix domain-containing protein</fullName>
    </submittedName>
</protein>
<dbReference type="PANTHER" id="PTHR43130:SF3">
    <property type="entry name" value="HTH-TYPE TRANSCRIPTIONAL REGULATOR RV1931C"/>
    <property type="match status" value="1"/>
</dbReference>
<evidence type="ECO:0000256" key="3">
    <source>
        <dbReference type="ARBA" id="ARBA00023163"/>
    </source>
</evidence>
<gene>
    <name evidence="5" type="ORF">GCM10009097_09760</name>
</gene>
<dbReference type="Gene3D" id="1.10.10.60">
    <property type="entry name" value="Homeodomain-like"/>
    <property type="match status" value="1"/>
</dbReference>
<feature type="domain" description="HTH araC/xylS-type" evidence="4">
    <location>
        <begin position="226"/>
        <end position="324"/>
    </location>
</feature>
<comment type="caution">
    <text evidence="5">The sequence shown here is derived from an EMBL/GenBank/DDBJ whole genome shotgun (WGS) entry which is preliminary data.</text>
</comment>
<dbReference type="Gene3D" id="3.40.50.880">
    <property type="match status" value="1"/>
</dbReference>
<keyword evidence="6" id="KW-1185">Reference proteome</keyword>
<keyword evidence="2" id="KW-0238">DNA-binding</keyword>
<dbReference type="InterPro" id="IPR052158">
    <property type="entry name" value="INH-QAR"/>
</dbReference>
<dbReference type="PANTHER" id="PTHR43130">
    <property type="entry name" value="ARAC-FAMILY TRANSCRIPTIONAL REGULATOR"/>
    <property type="match status" value="1"/>
</dbReference>
<evidence type="ECO:0000313" key="5">
    <source>
        <dbReference type="EMBL" id="GAA0495742.1"/>
    </source>
</evidence>
<dbReference type="SMART" id="SM00342">
    <property type="entry name" value="HTH_ARAC"/>
    <property type="match status" value="1"/>
</dbReference>
<organism evidence="5 6">
    <name type="scientific">Pigmentiphaga daeguensis</name>
    <dbReference type="NCBI Taxonomy" id="414049"/>
    <lineage>
        <taxon>Bacteria</taxon>
        <taxon>Pseudomonadati</taxon>
        <taxon>Pseudomonadota</taxon>
        <taxon>Betaproteobacteria</taxon>
        <taxon>Burkholderiales</taxon>
        <taxon>Alcaligenaceae</taxon>
        <taxon>Pigmentiphaga</taxon>
    </lineage>
</organism>
<dbReference type="InterPro" id="IPR002818">
    <property type="entry name" value="DJ-1/PfpI"/>
</dbReference>
<evidence type="ECO:0000313" key="6">
    <source>
        <dbReference type="Proteomes" id="UP001501706"/>
    </source>
</evidence>
<dbReference type="SUPFAM" id="SSF46689">
    <property type="entry name" value="Homeodomain-like"/>
    <property type="match status" value="2"/>
</dbReference>
<dbReference type="Proteomes" id="UP001501706">
    <property type="component" value="Unassembled WGS sequence"/>
</dbReference>
<dbReference type="Pfam" id="PF01965">
    <property type="entry name" value="DJ-1_PfpI"/>
    <property type="match status" value="1"/>
</dbReference>
<dbReference type="PROSITE" id="PS01124">
    <property type="entry name" value="HTH_ARAC_FAMILY_2"/>
    <property type="match status" value="1"/>
</dbReference>
<dbReference type="RefSeq" id="WP_087841295.1">
    <property type="nucleotide sequence ID" value="NZ_BAAAEN010000002.1"/>
</dbReference>
<dbReference type="InterPro" id="IPR029062">
    <property type="entry name" value="Class_I_gatase-like"/>
</dbReference>
<accession>A0ABN1BE36</accession>
<evidence type="ECO:0000256" key="1">
    <source>
        <dbReference type="ARBA" id="ARBA00023015"/>
    </source>
</evidence>
<dbReference type="EMBL" id="BAAAEN010000002">
    <property type="protein sequence ID" value="GAA0495742.1"/>
    <property type="molecule type" value="Genomic_DNA"/>
</dbReference>
<proteinExistence type="predicted"/>
<name>A0ABN1BE36_9BURK</name>
<dbReference type="SUPFAM" id="SSF52317">
    <property type="entry name" value="Class I glutamine amidotransferase-like"/>
    <property type="match status" value="1"/>
</dbReference>
<dbReference type="InterPro" id="IPR009057">
    <property type="entry name" value="Homeodomain-like_sf"/>
</dbReference>
<reference evidence="5 6" key="1">
    <citation type="journal article" date="2019" name="Int. J. Syst. Evol. Microbiol.">
        <title>The Global Catalogue of Microorganisms (GCM) 10K type strain sequencing project: providing services to taxonomists for standard genome sequencing and annotation.</title>
        <authorList>
            <consortium name="The Broad Institute Genomics Platform"/>
            <consortium name="The Broad Institute Genome Sequencing Center for Infectious Disease"/>
            <person name="Wu L."/>
            <person name="Ma J."/>
        </authorList>
    </citation>
    <scope>NUCLEOTIDE SEQUENCE [LARGE SCALE GENOMIC DNA]</scope>
    <source>
        <strain evidence="5 6">JCM 14330</strain>
    </source>
</reference>
<dbReference type="CDD" id="cd03137">
    <property type="entry name" value="GATase1_AraC_1"/>
    <property type="match status" value="1"/>
</dbReference>
<dbReference type="PROSITE" id="PS00041">
    <property type="entry name" value="HTH_ARAC_FAMILY_1"/>
    <property type="match status" value="1"/>
</dbReference>